<organism evidence="2 3">
    <name type="scientific">Cuscuta campestris</name>
    <dbReference type="NCBI Taxonomy" id="132261"/>
    <lineage>
        <taxon>Eukaryota</taxon>
        <taxon>Viridiplantae</taxon>
        <taxon>Streptophyta</taxon>
        <taxon>Embryophyta</taxon>
        <taxon>Tracheophyta</taxon>
        <taxon>Spermatophyta</taxon>
        <taxon>Magnoliopsida</taxon>
        <taxon>eudicotyledons</taxon>
        <taxon>Gunneridae</taxon>
        <taxon>Pentapetalae</taxon>
        <taxon>asterids</taxon>
        <taxon>lamiids</taxon>
        <taxon>Solanales</taxon>
        <taxon>Convolvulaceae</taxon>
        <taxon>Cuscuteae</taxon>
        <taxon>Cuscuta</taxon>
        <taxon>Cuscuta subgen. Grammica</taxon>
        <taxon>Cuscuta sect. Cleistogrammica</taxon>
    </lineage>
</organism>
<evidence type="ECO:0000256" key="1">
    <source>
        <dbReference type="SAM" id="MobiDB-lite"/>
    </source>
</evidence>
<feature type="region of interest" description="Disordered" evidence="1">
    <location>
        <begin position="56"/>
        <end position="134"/>
    </location>
</feature>
<evidence type="ECO:0000313" key="2">
    <source>
        <dbReference type="EMBL" id="VFQ71634.1"/>
    </source>
</evidence>
<proteinExistence type="predicted"/>
<name>A0A484L604_9ASTE</name>
<feature type="compositionally biased region" description="Basic and acidic residues" evidence="1">
    <location>
        <begin position="100"/>
        <end position="119"/>
    </location>
</feature>
<gene>
    <name evidence="2" type="ORF">CCAM_LOCUS13410</name>
</gene>
<keyword evidence="3" id="KW-1185">Reference proteome</keyword>
<feature type="compositionally biased region" description="Basic and acidic residues" evidence="1">
    <location>
        <begin position="74"/>
        <end position="93"/>
    </location>
</feature>
<dbReference type="AlphaFoldDB" id="A0A484L604"/>
<dbReference type="OrthoDB" id="2596766at2759"/>
<dbReference type="Proteomes" id="UP000595140">
    <property type="component" value="Unassembled WGS sequence"/>
</dbReference>
<protein>
    <submittedName>
        <fullName evidence="2">Uncharacterized protein</fullName>
    </submittedName>
</protein>
<sequence>MTNPAGAECTVLPKRSLLVICPGSIKWALTKLGWAVFLLGWIPPFPGAAAEGAAAVVGNRPSRSPSAVQIRRRHVEEPPRSRAVSDRADTVKSDRRRWKTERGRSGRDSPLEWRSEPRRCRLRPSPSSSETHHRRAAVHFAAAVAQFFPAAVSCEEEKRESFEMAEDGKFRIEKFDGTDFSWWKMQIEDLLVQKDLDVVLGDKPEKMSDADWASLDRKAMSVIRLSLTKNVAFNILKEKTAKGIMDALFNMYKSHLQLTKFF</sequence>
<accession>A0A484L604</accession>
<reference evidence="2 3" key="1">
    <citation type="submission" date="2018-04" db="EMBL/GenBank/DDBJ databases">
        <authorList>
            <person name="Vogel A."/>
        </authorList>
    </citation>
    <scope>NUCLEOTIDE SEQUENCE [LARGE SCALE GENOMIC DNA]</scope>
</reference>
<dbReference type="EMBL" id="OOIL02001045">
    <property type="protein sequence ID" value="VFQ71634.1"/>
    <property type="molecule type" value="Genomic_DNA"/>
</dbReference>
<evidence type="ECO:0000313" key="3">
    <source>
        <dbReference type="Proteomes" id="UP000595140"/>
    </source>
</evidence>